<dbReference type="OrthoDB" id="9805774at2"/>
<sequence length="357" mass="38693">MAKNDDQGVAAVKSKRPTISDVAAAAGVGAATVDRVLNGRARVKPETARRILQAAEAINYRAANILRERVKEVEQQQKLGFLLLKQSCLFYQGLGRELKHASVQAGHQPVLTYMEDLRPDVLAAALDALAGKVDAVALPVADHPQIRQVVRALYERDIPVVTIVSDLGTAERMGFVGLDSRMAGRTAGWAVARLSQKPGKVGILLSSHRYACQDTCEVSFRSYFREKAQDFHVVEALISLEEPRLAQEGTLELLELHPDLVAIYVTGGGVEGVIDALRSSPRAQEITVVCNELTDLTRQALADGIVDLVISHPLPALAEKTVDMMVRAIGAGKGFRPEMVTLPFELFTAENIEPTGC</sequence>
<evidence type="ECO:0000256" key="3">
    <source>
        <dbReference type="ARBA" id="ARBA00023163"/>
    </source>
</evidence>
<accession>A0A2S5KPV6</accession>
<dbReference type="InterPro" id="IPR028082">
    <property type="entry name" value="Peripla_BP_I"/>
</dbReference>
<dbReference type="GO" id="GO:0000976">
    <property type="term" value="F:transcription cis-regulatory region binding"/>
    <property type="evidence" value="ECO:0007669"/>
    <property type="project" value="TreeGrafter"/>
</dbReference>
<feature type="domain" description="HTH lacI-type" evidence="4">
    <location>
        <begin position="17"/>
        <end position="71"/>
    </location>
</feature>
<name>A0A2S5KPV6_9PROT</name>
<dbReference type="Gene3D" id="3.40.50.2300">
    <property type="match status" value="2"/>
</dbReference>
<keyword evidence="2" id="KW-0238">DNA-binding</keyword>
<dbReference type="PROSITE" id="PS50932">
    <property type="entry name" value="HTH_LACI_2"/>
    <property type="match status" value="1"/>
</dbReference>
<dbReference type="SUPFAM" id="SSF47413">
    <property type="entry name" value="lambda repressor-like DNA-binding domains"/>
    <property type="match status" value="1"/>
</dbReference>
<dbReference type="PROSITE" id="PS00356">
    <property type="entry name" value="HTH_LACI_1"/>
    <property type="match status" value="1"/>
</dbReference>
<keyword evidence="3" id="KW-0804">Transcription</keyword>
<proteinExistence type="predicted"/>
<evidence type="ECO:0000313" key="6">
    <source>
        <dbReference type="Proteomes" id="UP000238196"/>
    </source>
</evidence>
<dbReference type="CDD" id="cd01392">
    <property type="entry name" value="HTH_LacI"/>
    <property type="match status" value="1"/>
</dbReference>
<dbReference type="SMART" id="SM00354">
    <property type="entry name" value="HTH_LACI"/>
    <property type="match status" value="1"/>
</dbReference>
<evidence type="ECO:0000259" key="4">
    <source>
        <dbReference type="PROSITE" id="PS50932"/>
    </source>
</evidence>
<dbReference type="Pfam" id="PF00356">
    <property type="entry name" value="LacI"/>
    <property type="match status" value="1"/>
</dbReference>
<dbReference type="Pfam" id="PF13407">
    <property type="entry name" value="Peripla_BP_4"/>
    <property type="match status" value="1"/>
</dbReference>
<protein>
    <submittedName>
        <fullName evidence="5">LacI family transcriptional regulator</fullName>
    </submittedName>
</protein>
<dbReference type="SUPFAM" id="SSF53822">
    <property type="entry name" value="Periplasmic binding protein-like I"/>
    <property type="match status" value="1"/>
</dbReference>
<dbReference type="InterPro" id="IPR025997">
    <property type="entry name" value="SBP_2_dom"/>
</dbReference>
<dbReference type="CDD" id="cd06307">
    <property type="entry name" value="PBP1_sugar_binding"/>
    <property type="match status" value="1"/>
</dbReference>
<dbReference type="Gene3D" id="1.10.260.40">
    <property type="entry name" value="lambda repressor-like DNA-binding domains"/>
    <property type="match status" value="1"/>
</dbReference>
<evidence type="ECO:0000313" key="5">
    <source>
        <dbReference type="EMBL" id="PPC76762.1"/>
    </source>
</evidence>
<dbReference type="EMBL" id="PRLP01000042">
    <property type="protein sequence ID" value="PPC76762.1"/>
    <property type="molecule type" value="Genomic_DNA"/>
</dbReference>
<dbReference type="InterPro" id="IPR000843">
    <property type="entry name" value="HTH_LacI"/>
</dbReference>
<evidence type="ECO:0000256" key="1">
    <source>
        <dbReference type="ARBA" id="ARBA00023015"/>
    </source>
</evidence>
<dbReference type="PANTHER" id="PTHR30146">
    <property type="entry name" value="LACI-RELATED TRANSCRIPTIONAL REPRESSOR"/>
    <property type="match status" value="1"/>
</dbReference>
<reference evidence="5 6" key="1">
    <citation type="submission" date="2018-02" db="EMBL/GenBank/DDBJ databases">
        <title>novel marine gammaproteobacteria from coastal saline agro ecosystem.</title>
        <authorList>
            <person name="Krishnan R."/>
            <person name="Ramesh Kumar N."/>
        </authorList>
    </citation>
    <scope>NUCLEOTIDE SEQUENCE [LARGE SCALE GENOMIC DNA]</scope>
    <source>
        <strain evidence="5 6">228</strain>
    </source>
</reference>
<dbReference type="GO" id="GO:0003700">
    <property type="term" value="F:DNA-binding transcription factor activity"/>
    <property type="evidence" value="ECO:0007669"/>
    <property type="project" value="TreeGrafter"/>
</dbReference>
<gene>
    <name evidence="5" type="ORF">C4K68_13825</name>
</gene>
<dbReference type="PANTHER" id="PTHR30146:SF152">
    <property type="entry name" value="TRANSCRIPTIONAL REGULATORY PROTEIN"/>
    <property type="match status" value="1"/>
</dbReference>
<dbReference type="AlphaFoldDB" id="A0A2S5KPV6"/>
<keyword evidence="1" id="KW-0805">Transcription regulation</keyword>
<dbReference type="InterPro" id="IPR010982">
    <property type="entry name" value="Lambda_DNA-bd_dom_sf"/>
</dbReference>
<evidence type="ECO:0000256" key="2">
    <source>
        <dbReference type="ARBA" id="ARBA00023125"/>
    </source>
</evidence>
<organism evidence="5 6">
    <name type="scientific">Proteobacteria bacterium 228</name>
    <dbReference type="NCBI Taxonomy" id="2083153"/>
    <lineage>
        <taxon>Bacteria</taxon>
        <taxon>Pseudomonadati</taxon>
        <taxon>Pseudomonadota</taxon>
    </lineage>
</organism>
<dbReference type="Proteomes" id="UP000238196">
    <property type="component" value="Unassembled WGS sequence"/>
</dbReference>
<comment type="caution">
    <text evidence="5">The sequence shown here is derived from an EMBL/GenBank/DDBJ whole genome shotgun (WGS) entry which is preliminary data.</text>
</comment>